<dbReference type="Proteomes" id="UP000287798">
    <property type="component" value="Unassembled WGS sequence"/>
</dbReference>
<protein>
    <submittedName>
        <fullName evidence="2">Uncharacterized protein</fullName>
    </submittedName>
</protein>
<comment type="caution">
    <text evidence="2">The sequence shown here is derived from an EMBL/GenBank/DDBJ whole genome shotgun (WGS) entry which is preliminary data.</text>
</comment>
<reference evidence="2 3" key="1">
    <citation type="journal article" date="2010" name="Int. J. Syst. Evol. Microbiol.">
        <title>Thiohalobacter thiocyanaticus gen. nov., sp. nov., a moderately halophilic, sulfur-oxidizing gammaproteobacterium from hypersaline lakes, that utilizes thiocyanate.</title>
        <authorList>
            <person name="Sorokin D.Y."/>
            <person name="Kovaleva O.L."/>
            <person name="Tourova T.P."/>
            <person name="Muyzer G."/>
        </authorList>
    </citation>
    <scope>NUCLEOTIDE SEQUENCE [LARGE SCALE GENOMIC DNA]</scope>
    <source>
        <strain evidence="2 3">Hrh1</strain>
    </source>
</reference>
<dbReference type="RefSeq" id="WP_125180892.1">
    <property type="nucleotide sequence ID" value="NZ_QZMU01000001.1"/>
</dbReference>
<evidence type="ECO:0000313" key="3">
    <source>
        <dbReference type="Proteomes" id="UP000287798"/>
    </source>
</evidence>
<gene>
    <name evidence="2" type="ORF">D6C00_06060</name>
</gene>
<dbReference type="OrthoDB" id="5764209at2"/>
<keyword evidence="1" id="KW-0732">Signal</keyword>
<evidence type="ECO:0000256" key="1">
    <source>
        <dbReference type="SAM" id="SignalP"/>
    </source>
</evidence>
<evidence type="ECO:0000313" key="2">
    <source>
        <dbReference type="EMBL" id="RRQ21544.1"/>
    </source>
</evidence>
<feature type="signal peptide" evidence="1">
    <location>
        <begin position="1"/>
        <end position="18"/>
    </location>
</feature>
<accession>A0A426QIF2</accession>
<organism evidence="2 3">
    <name type="scientific">Thiohalobacter thiocyanaticus</name>
    <dbReference type="NCBI Taxonomy" id="585455"/>
    <lineage>
        <taxon>Bacteria</taxon>
        <taxon>Pseudomonadati</taxon>
        <taxon>Pseudomonadota</taxon>
        <taxon>Gammaproteobacteria</taxon>
        <taxon>Thiohalobacterales</taxon>
        <taxon>Thiohalobacteraceae</taxon>
        <taxon>Thiohalobacter</taxon>
    </lineage>
</organism>
<keyword evidence="3" id="KW-1185">Reference proteome</keyword>
<sequence length="187" mass="21389">MKQYLPILWLLLPLTTLAAEVEREFDPASGIETVQVEHPGMSLQLLPLNRDYVAAVFSARGLPPDIVESTRDYCAFGTILRNTGDASLHYDLRQWRYVTPDGRTHRVKTKTEWLQEWQGRDLAFRWVLLHEEQTYQPGDWGQGFTTVALPPGTRFDLHYSWTQGGELHEARLENVHCAPEGVPESDS</sequence>
<proteinExistence type="predicted"/>
<dbReference type="AlphaFoldDB" id="A0A426QIF2"/>
<name>A0A426QIF2_9GAMM</name>
<feature type="chain" id="PRO_5019316212" evidence="1">
    <location>
        <begin position="19"/>
        <end position="187"/>
    </location>
</feature>
<dbReference type="EMBL" id="QZMU01000001">
    <property type="protein sequence ID" value="RRQ21544.1"/>
    <property type="molecule type" value="Genomic_DNA"/>
</dbReference>